<reference evidence="1" key="1">
    <citation type="submission" date="2022-12" db="EMBL/GenBank/DDBJ databases">
        <title>Paraconexibacter alkalitolerans sp. nov. and Baekduia alba sp. nov., isolated from soil and emended description of the genera Paraconexibacter (Chun et al., 2020) and Baekduia (An et al., 2020).</title>
        <authorList>
            <person name="Vieira S."/>
            <person name="Huber K.J."/>
            <person name="Geppert A."/>
            <person name="Wolf J."/>
            <person name="Neumann-Schaal M."/>
            <person name="Muesken M."/>
            <person name="Overmann J."/>
        </authorList>
    </citation>
    <scope>NUCLEOTIDE SEQUENCE</scope>
    <source>
        <strain evidence="1">AEG42_29</strain>
    </source>
</reference>
<protein>
    <submittedName>
        <fullName evidence="1">Uncharacterized protein</fullName>
    </submittedName>
</protein>
<name>A0AAU7AQ56_9ACTN</name>
<dbReference type="KEGG" id="parq:DSM112329_00635"/>
<dbReference type="AlphaFoldDB" id="A0AAU7AQ56"/>
<evidence type="ECO:0000313" key="1">
    <source>
        <dbReference type="EMBL" id="XAY03813.1"/>
    </source>
</evidence>
<dbReference type="RefSeq" id="WP_354700364.1">
    <property type="nucleotide sequence ID" value="NZ_CP114014.1"/>
</dbReference>
<organism evidence="1">
    <name type="scientific">Paraconexibacter sp. AEG42_29</name>
    <dbReference type="NCBI Taxonomy" id="2997339"/>
    <lineage>
        <taxon>Bacteria</taxon>
        <taxon>Bacillati</taxon>
        <taxon>Actinomycetota</taxon>
        <taxon>Thermoleophilia</taxon>
        <taxon>Solirubrobacterales</taxon>
        <taxon>Paraconexibacteraceae</taxon>
        <taxon>Paraconexibacter</taxon>
    </lineage>
</organism>
<accession>A0AAU7AQ56</accession>
<sequence length="486" mass="48327">MPHPLFRLIPGSRRVRPALGSLVAGTAATAVAAAIVVPGFTAAAAAAGPGGAPGAWGPATPLRYGGPASLAGNPALALNADGLGVAVSDVGGGDAPGPRSDASAFTNGVFLDPLPFSTGSTRVGLGLGGVAAYGRGGLIAAGVRARADSSQAVLALGSLSANRAQLGTVHPVGPAAMHASAPALAVNARGDAALVVPVCRDGGCRRSIIYLAVRRMGSSRITTTRIAEPTRTLPRVAAAINERGDALAVWTDNEAVNARVRTLGGWLRATQRAGTTVRGSLAAPSASLSLHRAELVGWSTQVVHEGDGTAGAVRVAQARDGGRFSAAAELAQLPALSGRSASGAVVRVDIDPNGLRHLAWTGYADGHFTVSSALLNGAADSGTAKPVDRQTLTAPGTDAVLEDLDTGADGSEVVTLRTGVRGDEPVDGHAVVAVATRASADASYTVTALSAADELATSAQTVLQPGRAIVAWGTAAAGARYAERIG</sequence>
<gene>
    <name evidence="1" type="ORF">DSM112329_00635</name>
</gene>
<proteinExistence type="predicted"/>
<dbReference type="EMBL" id="CP114014">
    <property type="protein sequence ID" value="XAY03813.1"/>
    <property type="molecule type" value="Genomic_DNA"/>
</dbReference>